<dbReference type="AlphaFoldDB" id="A0A8H7QQL4"/>
<feature type="coiled-coil region" evidence="1">
    <location>
        <begin position="136"/>
        <end position="170"/>
    </location>
</feature>
<evidence type="ECO:0000256" key="1">
    <source>
        <dbReference type="SAM" id="Coils"/>
    </source>
</evidence>
<feature type="coiled-coil region" evidence="1">
    <location>
        <begin position="296"/>
        <end position="365"/>
    </location>
</feature>
<name>A0A8H7QQL4_9FUNG</name>
<dbReference type="OrthoDB" id="2265577at2759"/>
<keyword evidence="4" id="KW-1185">Reference proteome</keyword>
<sequence>MTFIGLRPTGFLKPSFTRSEEEYNIKVQLYPNTPDEEGGDYPPLPRYVTQANEDRTGSQFFLKRRLTPSCSSLYFEEGGNLNMSIYDIASSVKDDVTASTSSNYNLQHHDSFSSFDSGSSPQHHRKIQSGDGETRLKQLYHQVEQLTLSNARLTRANRNLKLECDKLVEEKTFELKQALQMSVEHNIRLQRSNRLLKDEYLIQSTLTGNTKKKVELDNIKKDQIKKMKNVGPEYEYLVQVINLLYRQLAGKSNCVETCCFTEKPTLELAETMIQDALPQHLCRPVVKSHIQSGNLAAILEKENNQLRDGMDILINDRDALYLLLKDKEEDNETLKYELQVKDDIVKQLENDFENMELQVSDLQNALVTA</sequence>
<comment type="caution">
    <text evidence="3">The sequence shown here is derived from an EMBL/GenBank/DDBJ whole genome shotgun (WGS) entry which is preliminary data.</text>
</comment>
<feature type="region of interest" description="Disordered" evidence="2">
    <location>
        <begin position="107"/>
        <end position="129"/>
    </location>
</feature>
<dbReference type="EMBL" id="JAEPRD010000138">
    <property type="protein sequence ID" value="KAG2196871.1"/>
    <property type="molecule type" value="Genomic_DNA"/>
</dbReference>
<evidence type="ECO:0000313" key="4">
    <source>
        <dbReference type="Proteomes" id="UP000603453"/>
    </source>
</evidence>
<organism evidence="3 4">
    <name type="scientific">Mucor saturninus</name>
    <dbReference type="NCBI Taxonomy" id="64648"/>
    <lineage>
        <taxon>Eukaryota</taxon>
        <taxon>Fungi</taxon>
        <taxon>Fungi incertae sedis</taxon>
        <taxon>Mucoromycota</taxon>
        <taxon>Mucoromycotina</taxon>
        <taxon>Mucoromycetes</taxon>
        <taxon>Mucorales</taxon>
        <taxon>Mucorineae</taxon>
        <taxon>Mucoraceae</taxon>
        <taxon>Mucor</taxon>
    </lineage>
</organism>
<gene>
    <name evidence="3" type="ORF">INT47_011391</name>
</gene>
<dbReference type="Proteomes" id="UP000603453">
    <property type="component" value="Unassembled WGS sequence"/>
</dbReference>
<evidence type="ECO:0000256" key="2">
    <source>
        <dbReference type="SAM" id="MobiDB-lite"/>
    </source>
</evidence>
<reference evidence="3" key="1">
    <citation type="submission" date="2020-12" db="EMBL/GenBank/DDBJ databases">
        <title>Metabolic potential, ecology and presence of endohyphal bacteria is reflected in genomic diversity of Mucoromycotina.</title>
        <authorList>
            <person name="Muszewska A."/>
            <person name="Okrasinska A."/>
            <person name="Steczkiewicz K."/>
            <person name="Drgas O."/>
            <person name="Orlowska M."/>
            <person name="Perlinska-Lenart U."/>
            <person name="Aleksandrzak-Piekarczyk T."/>
            <person name="Szatraj K."/>
            <person name="Zielenkiewicz U."/>
            <person name="Pilsyk S."/>
            <person name="Malc E."/>
            <person name="Mieczkowski P."/>
            <person name="Kruszewska J.S."/>
            <person name="Biernat P."/>
            <person name="Pawlowska J."/>
        </authorList>
    </citation>
    <scope>NUCLEOTIDE SEQUENCE</scope>
    <source>
        <strain evidence="3">WA0000017839</strain>
    </source>
</reference>
<keyword evidence="1" id="KW-0175">Coiled coil</keyword>
<protein>
    <submittedName>
        <fullName evidence="3">Uncharacterized protein</fullName>
    </submittedName>
</protein>
<accession>A0A8H7QQL4</accession>
<evidence type="ECO:0000313" key="3">
    <source>
        <dbReference type="EMBL" id="KAG2196871.1"/>
    </source>
</evidence>
<proteinExistence type="predicted"/>